<evidence type="ECO:0000313" key="3">
    <source>
        <dbReference type="EMBL" id="UXE36995.1"/>
    </source>
</evidence>
<evidence type="ECO:0000256" key="1">
    <source>
        <dbReference type="SAM" id="SignalP"/>
    </source>
</evidence>
<dbReference type="EMBL" id="CP145163">
    <property type="protein sequence ID" value="WWC10627.1"/>
    <property type="molecule type" value="Genomic_DNA"/>
</dbReference>
<name>A0A225U098_RAOOR</name>
<evidence type="ECO:0000313" key="6">
    <source>
        <dbReference type="Proteomes" id="UP001350972"/>
    </source>
</evidence>
<dbReference type="EMBL" id="NKYI01000011">
    <property type="protein sequence ID" value="PIK90341.1"/>
    <property type="molecule type" value="Genomic_DNA"/>
</dbReference>
<reference evidence="3" key="2">
    <citation type="submission" date="2022-09" db="EMBL/GenBank/DDBJ databases">
        <title>Multidrug resistance Raoultella ornithinolytica Strain MQB_Silv_108.</title>
        <authorList>
            <person name="Quintela-Baluja M."/>
        </authorList>
    </citation>
    <scope>NUCLEOTIDE SEQUENCE</scope>
    <source>
        <strain evidence="3">MQB_Silv_108</strain>
    </source>
</reference>
<dbReference type="AlphaFoldDB" id="A0A225U098"/>
<protein>
    <submittedName>
        <fullName evidence="3">Exc2 family lipoprotein</fullName>
    </submittedName>
</protein>
<reference evidence="2 5" key="1">
    <citation type="submission" date="2017-07" db="EMBL/GenBank/DDBJ databases">
        <title>Raoultella ornithinolytica strain HH3 draft genome.</title>
        <authorList>
            <person name="Duceppe M.-O."/>
            <person name="Huang H."/>
            <person name="Phipps-Todd B."/>
        </authorList>
    </citation>
    <scope>NUCLEOTIDE SEQUENCE [LARGE SCALE GENOMIC DNA]</scope>
    <source>
        <strain evidence="2 5">HH3</strain>
    </source>
</reference>
<proteinExistence type="predicted"/>
<dbReference type="EMBL" id="CP104450">
    <property type="protein sequence ID" value="UXE36995.1"/>
    <property type="molecule type" value="Genomic_DNA"/>
</dbReference>
<dbReference type="PROSITE" id="PS51257">
    <property type="entry name" value="PROKAR_LIPOPROTEIN"/>
    <property type="match status" value="1"/>
</dbReference>
<sequence>MKIQVALLVLGGSLAALTGCTASKSSPERHAYYFVAHRSDFVGGNFAVNRQENYRLNLPTFTEIYHRGKQDRTAGVSESDARRNADAIKQQVMKGTRSQHTFTGNASDSWNNDMENKDAVLFGNELSAAYLDGYLGVK</sequence>
<dbReference type="NCBIfam" id="NF033828">
    <property type="entry name" value="entry_exc2_fam"/>
    <property type="match status" value="1"/>
</dbReference>
<evidence type="ECO:0000313" key="4">
    <source>
        <dbReference type="EMBL" id="WWC10627.1"/>
    </source>
</evidence>
<dbReference type="Proteomes" id="UP000229713">
    <property type="component" value="Unassembled WGS sequence"/>
</dbReference>
<feature type="chain" id="PRO_5044569702" evidence="1">
    <location>
        <begin position="19"/>
        <end position="138"/>
    </location>
</feature>
<dbReference type="Proteomes" id="UP001064206">
    <property type="component" value="Chromosome"/>
</dbReference>
<feature type="signal peptide" evidence="1">
    <location>
        <begin position="1"/>
        <end position="18"/>
    </location>
</feature>
<keyword evidence="1" id="KW-0732">Signal</keyword>
<accession>A0A225U098</accession>
<dbReference type="RefSeq" id="WP_004859150.1">
    <property type="nucleotide sequence ID" value="NZ_ABIKMM020000003.1"/>
</dbReference>
<evidence type="ECO:0000313" key="5">
    <source>
        <dbReference type="Proteomes" id="UP000229713"/>
    </source>
</evidence>
<reference evidence="4 6" key="3">
    <citation type="submission" date="2024-02" db="EMBL/GenBank/DDBJ databases">
        <title>Tn5403 promotes plasmid rearrangements and degradation of the Klebsiella pneumoniae carbapenemase (KPC) transposon Tn4401.</title>
        <authorList>
            <person name="Sheppard A.E."/>
            <person name="Barry K.E."/>
            <person name="Parikh H.I."/>
            <person name="Vegesana K."/>
            <person name="Sebra R."/>
            <person name="George S."/>
            <person name="Sanderson N.D."/>
            <person name="Stoesser N."/>
            <person name="Eyre D.W."/>
            <person name="Crook D.W."/>
            <person name="Walker A.S."/>
            <person name="Mathers A.J."/>
        </authorList>
    </citation>
    <scope>NUCLEOTIDE SEQUENCE [LARGE SCALE GENOMIC DNA]</scope>
    <source>
        <strain evidence="4 6">CAV1921</strain>
    </source>
</reference>
<dbReference type="Proteomes" id="UP001350972">
    <property type="component" value="Chromosome"/>
</dbReference>
<organism evidence="2 5">
    <name type="scientific">Raoultella ornithinolytica</name>
    <name type="common">Klebsiella ornithinolytica</name>
    <dbReference type="NCBI Taxonomy" id="54291"/>
    <lineage>
        <taxon>Bacteria</taxon>
        <taxon>Pseudomonadati</taxon>
        <taxon>Pseudomonadota</taxon>
        <taxon>Gammaproteobacteria</taxon>
        <taxon>Enterobacterales</taxon>
        <taxon>Enterobacteriaceae</taxon>
        <taxon>Klebsiella/Raoultella group</taxon>
        <taxon>Raoultella</taxon>
    </lineage>
</organism>
<gene>
    <name evidence="2" type="ORF">CFY86_06130</name>
    <name evidence="4" type="ORF">LM286_20135</name>
    <name evidence="3" type="ORF">N2J37_21030</name>
</gene>
<keyword evidence="3" id="KW-0449">Lipoprotein</keyword>
<keyword evidence="6" id="KW-1185">Reference proteome</keyword>
<dbReference type="PaxDb" id="1286170-RORB6_12345"/>
<evidence type="ECO:0000313" key="2">
    <source>
        <dbReference type="EMBL" id="PIK90341.1"/>
    </source>
</evidence>